<dbReference type="AlphaFoldDB" id="A0A7C3IJE8"/>
<dbReference type="SUPFAM" id="SSF53098">
    <property type="entry name" value="Ribonuclease H-like"/>
    <property type="match status" value="1"/>
</dbReference>
<comment type="catalytic activity">
    <reaction evidence="1 10">
        <text>Endonucleolytic cleavage to 5'-phosphomonoester.</text>
        <dbReference type="EC" id="3.1.26.4"/>
    </reaction>
</comment>
<dbReference type="InterPro" id="IPR002156">
    <property type="entry name" value="RNaseH_domain"/>
</dbReference>
<comment type="similarity">
    <text evidence="2 10">Belongs to the RNase H family.</text>
</comment>
<feature type="binding site" evidence="10">
    <location>
        <position position="142"/>
    </location>
    <ligand>
        <name>Mg(2+)</name>
        <dbReference type="ChEBI" id="CHEBI:18420"/>
        <label>2</label>
    </ligand>
</feature>
<dbReference type="Gene3D" id="3.30.420.10">
    <property type="entry name" value="Ribonuclease H-like superfamily/Ribonuclease H"/>
    <property type="match status" value="1"/>
</dbReference>
<dbReference type="InterPro" id="IPR022892">
    <property type="entry name" value="RNaseHI"/>
</dbReference>
<evidence type="ECO:0000259" key="11">
    <source>
        <dbReference type="PROSITE" id="PS50879"/>
    </source>
</evidence>
<dbReference type="HAMAP" id="MF_00042">
    <property type="entry name" value="RNase_H"/>
    <property type="match status" value="1"/>
</dbReference>
<dbReference type="GO" id="GO:0003676">
    <property type="term" value="F:nucleic acid binding"/>
    <property type="evidence" value="ECO:0007669"/>
    <property type="project" value="InterPro"/>
</dbReference>
<feature type="binding site" evidence="10">
    <location>
        <position position="51"/>
    </location>
    <ligand>
        <name>Mg(2+)</name>
        <dbReference type="ChEBI" id="CHEBI:18420"/>
        <label>1</label>
    </ligand>
</feature>
<dbReference type="InterPro" id="IPR050092">
    <property type="entry name" value="RNase_H"/>
</dbReference>
<reference evidence="12" key="1">
    <citation type="journal article" date="2020" name="mSystems">
        <title>Genome- and Community-Level Interaction Insights into Carbon Utilization and Element Cycling Functions of Hydrothermarchaeota in Hydrothermal Sediment.</title>
        <authorList>
            <person name="Zhou Z."/>
            <person name="Liu Y."/>
            <person name="Xu W."/>
            <person name="Pan J."/>
            <person name="Luo Z.H."/>
            <person name="Li M."/>
        </authorList>
    </citation>
    <scope>NUCLEOTIDE SEQUENCE [LARGE SCALE GENOMIC DNA]</scope>
    <source>
        <strain evidence="12">SpSt-503</strain>
    </source>
</reference>
<dbReference type="GO" id="GO:0043137">
    <property type="term" value="P:DNA replication, removal of RNA primer"/>
    <property type="evidence" value="ECO:0007669"/>
    <property type="project" value="TreeGrafter"/>
</dbReference>
<keyword evidence="9 10" id="KW-0460">Magnesium</keyword>
<keyword evidence="10" id="KW-0963">Cytoplasm</keyword>
<comment type="function">
    <text evidence="10">Endonuclease that specifically degrades the RNA of RNA-DNA hybrids.</text>
</comment>
<dbReference type="InterPro" id="IPR012337">
    <property type="entry name" value="RNaseH-like_sf"/>
</dbReference>
<feature type="binding site" evidence="10">
    <location>
        <position position="78"/>
    </location>
    <ligand>
        <name>Mg(2+)</name>
        <dbReference type="ChEBI" id="CHEBI:18420"/>
        <label>1</label>
    </ligand>
</feature>
<evidence type="ECO:0000256" key="1">
    <source>
        <dbReference type="ARBA" id="ARBA00000077"/>
    </source>
</evidence>
<dbReference type="PANTHER" id="PTHR10642:SF26">
    <property type="entry name" value="RIBONUCLEASE H1"/>
    <property type="match status" value="1"/>
</dbReference>
<dbReference type="PROSITE" id="PS50879">
    <property type="entry name" value="RNASE_H_1"/>
    <property type="match status" value="1"/>
</dbReference>
<sequence>MDEPYVLVFTDGGCSGNPGPGGWAYLIVSESQGVIDEKWGAERLTTNNRMELSAAVAALEAVLANSSLRSSPITLYTDSQYVQKGISTWILGWKRNGWKTSNKDPVKNQDLWQKLDQLGNSLHVEWRWVKGHAGHEYNERVDKLTQEAIASLKL</sequence>
<evidence type="ECO:0000256" key="5">
    <source>
        <dbReference type="ARBA" id="ARBA00022722"/>
    </source>
</evidence>
<keyword evidence="7 10" id="KW-0255">Endonuclease</keyword>
<evidence type="ECO:0000313" key="12">
    <source>
        <dbReference type="EMBL" id="HFH29367.1"/>
    </source>
</evidence>
<feature type="binding site" evidence="10">
    <location>
        <position position="11"/>
    </location>
    <ligand>
        <name>Mg(2+)</name>
        <dbReference type="ChEBI" id="CHEBI:18420"/>
        <label>2</label>
    </ligand>
</feature>
<feature type="domain" description="RNase H type-1" evidence="11">
    <location>
        <begin position="2"/>
        <end position="150"/>
    </location>
</feature>
<dbReference type="GO" id="GO:0004523">
    <property type="term" value="F:RNA-DNA hybrid ribonuclease activity"/>
    <property type="evidence" value="ECO:0007669"/>
    <property type="project" value="UniProtKB-UniRule"/>
</dbReference>
<name>A0A7C3IJE8_9SPIR</name>
<protein>
    <recommendedName>
        <fullName evidence="4 10">Ribonuclease H</fullName>
        <shortName evidence="10">RNase H</shortName>
        <ecNumber evidence="4 10">3.1.26.4</ecNumber>
    </recommendedName>
</protein>
<feature type="binding site" evidence="10">
    <location>
        <position position="11"/>
    </location>
    <ligand>
        <name>Mg(2+)</name>
        <dbReference type="ChEBI" id="CHEBI:18420"/>
        <label>1</label>
    </ligand>
</feature>
<evidence type="ECO:0000256" key="10">
    <source>
        <dbReference type="HAMAP-Rule" id="MF_00042"/>
    </source>
</evidence>
<dbReference type="GO" id="GO:0000287">
    <property type="term" value="F:magnesium ion binding"/>
    <property type="evidence" value="ECO:0007669"/>
    <property type="project" value="UniProtKB-UniRule"/>
</dbReference>
<evidence type="ECO:0000256" key="6">
    <source>
        <dbReference type="ARBA" id="ARBA00022723"/>
    </source>
</evidence>
<evidence type="ECO:0000256" key="3">
    <source>
        <dbReference type="ARBA" id="ARBA00011245"/>
    </source>
</evidence>
<dbReference type="EC" id="3.1.26.4" evidence="4 10"/>
<dbReference type="NCBIfam" id="NF001236">
    <property type="entry name" value="PRK00203.1"/>
    <property type="match status" value="1"/>
</dbReference>
<organism evidence="12">
    <name type="scientific">Gracilinema caldarium</name>
    <dbReference type="NCBI Taxonomy" id="215591"/>
    <lineage>
        <taxon>Bacteria</taxon>
        <taxon>Pseudomonadati</taxon>
        <taxon>Spirochaetota</taxon>
        <taxon>Spirochaetia</taxon>
        <taxon>Spirochaetales</taxon>
        <taxon>Breznakiellaceae</taxon>
        <taxon>Gracilinema</taxon>
    </lineage>
</organism>
<dbReference type="Pfam" id="PF00075">
    <property type="entry name" value="RNase_H"/>
    <property type="match status" value="1"/>
</dbReference>
<evidence type="ECO:0000256" key="9">
    <source>
        <dbReference type="ARBA" id="ARBA00022842"/>
    </source>
</evidence>
<gene>
    <name evidence="10" type="primary">rnhA</name>
    <name evidence="12" type="ORF">ENS59_07625</name>
</gene>
<evidence type="ECO:0000256" key="8">
    <source>
        <dbReference type="ARBA" id="ARBA00022801"/>
    </source>
</evidence>
<dbReference type="PANTHER" id="PTHR10642">
    <property type="entry name" value="RIBONUCLEASE H1"/>
    <property type="match status" value="1"/>
</dbReference>
<evidence type="ECO:0000256" key="2">
    <source>
        <dbReference type="ARBA" id="ARBA00005300"/>
    </source>
</evidence>
<comment type="subcellular location">
    <subcellularLocation>
        <location evidence="10">Cytoplasm</location>
    </subcellularLocation>
</comment>
<dbReference type="GO" id="GO:0005737">
    <property type="term" value="C:cytoplasm"/>
    <property type="evidence" value="ECO:0007669"/>
    <property type="project" value="UniProtKB-SubCell"/>
</dbReference>
<comment type="caution">
    <text evidence="12">The sequence shown here is derived from an EMBL/GenBank/DDBJ whole genome shotgun (WGS) entry which is preliminary data.</text>
</comment>
<accession>A0A7C3IJE8</accession>
<keyword evidence="5 10" id="KW-0540">Nuclease</keyword>
<keyword evidence="6 10" id="KW-0479">Metal-binding</keyword>
<proteinExistence type="inferred from homology"/>
<comment type="cofactor">
    <cofactor evidence="10">
        <name>Mg(2+)</name>
        <dbReference type="ChEBI" id="CHEBI:18420"/>
    </cofactor>
    <text evidence="10">Binds 1 Mg(2+) ion per subunit. May bind a second metal ion at a regulatory site, or after substrate binding.</text>
</comment>
<dbReference type="CDD" id="cd09278">
    <property type="entry name" value="RNase_HI_prokaryote_like"/>
    <property type="match status" value="1"/>
</dbReference>
<comment type="subunit">
    <text evidence="3 10">Monomer.</text>
</comment>
<keyword evidence="8 10" id="KW-0378">Hydrolase</keyword>
<evidence type="ECO:0000256" key="7">
    <source>
        <dbReference type="ARBA" id="ARBA00022759"/>
    </source>
</evidence>
<dbReference type="InterPro" id="IPR036397">
    <property type="entry name" value="RNaseH_sf"/>
</dbReference>
<dbReference type="EMBL" id="DSVL01000235">
    <property type="protein sequence ID" value="HFH29367.1"/>
    <property type="molecule type" value="Genomic_DNA"/>
</dbReference>
<evidence type="ECO:0000256" key="4">
    <source>
        <dbReference type="ARBA" id="ARBA00012180"/>
    </source>
</evidence>